<reference evidence="1" key="2">
    <citation type="submission" date="2021-05" db="EMBL/GenBank/DDBJ databases">
        <title>Protein family content uncovers lineage relationships and bacterial pathway maintenance mechanisms in DPANN archaea.</title>
        <authorList>
            <person name="Castelle C.J."/>
            <person name="Meheust R."/>
            <person name="Jaffe A.L."/>
            <person name="Seitz K."/>
            <person name="Gong X."/>
            <person name="Baker B.J."/>
            <person name="Banfield J.F."/>
        </authorList>
    </citation>
    <scope>NUCLEOTIDE SEQUENCE</scope>
    <source>
        <strain evidence="1">RIFCSPLOWO2_01_FULL_58_19</strain>
    </source>
</reference>
<organism evidence="1 2">
    <name type="scientific">Candidatus Iainarchaeum sp</name>
    <dbReference type="NCBI Taxonomy" id="3101447"/>
    <lineage>
        <taxon>Archaea</taxon>
        <taxon>Candidatus Iainarchaeota</taxon>
        <taxon>Candidatus Iainarchaeia</taxon>
        <taxon>Candidatus Iainarchaeales</taxon>
        <taxon>Candidatus Iainarchaeaceae</taxon>
        <taxon>Candidatus Iainarchaeum</taxon>
    </lineage>
</organism>
<evidence type="ECO:0008006" key="3">
    <source>
        <dbReference type="Google" id="ProtNLM"/>
    </source>
</evidence>
<dbReference type="Gene3D" id="1.10.1220.10">
    <property type="entry name" value="Met repressor-like"/>
    <property type="match status" value="1"/>
</dbReference>
<accession>A0A8T4L755</accession>
<dbReference type="CDD" id="cd22231">
    <property type="entry name" value="RHH_NikR_HicB-like"/>
    <property type="match status" value="1"/>
</dbReference>
<evidence type="ECO:0000313" key="2">
    <source>
        <dbReference type="Proteomes" id="UP000678237"/>
    </source>
</evidence>
<sequence>MEHVSIKLDSAIARQIERALGEFNYTTKTEFIRDAIRGKLKELDGERRKAKAERALLAAYGSLKGQSKAKTDEEWRALKLKAWDEFNRRREQQTNRK</sequence>
<comment type="caution">
    <text evidence="1">The sequence shown here is derived from an EMBL/GenBank/DDBJ whole genome shotgun (WGS) entry which is preliminary data.</text>
</comment>
<dbReference type="Proteomes" id="UP000678237">
    <property type="component" value="Unassembled WGS sequence"/>
</dbReference>
<gene>
    <name evidence="1" type="ORF">J4203_04495</name>
</gene>
<name>A0A8T4L755_9ARCH</name>
<dbReference type="EMBL" id="JAGVWE010000004">
    <property type="protein sequence ID" value="MBS3063108.1"/>
    <property type="molecule type" value="Genomic_DNA"/>
</dbReference>
<reference evidence="1" key="1">
    <citation type="submission" date="2021-03" db="EMBL/GenBank/DDBJ databases">
        <authorList>
            <person name="Jaffe A."/>
        </authorList>
    </citation>
    <scope>NUCLEOTIDE SEQUENCE</scope>
    <source>
        <strain evidence="1">RIFCSPLOWO2_01_FULL_58_19</strain>
    </source>
</reference>
<protein>
    <recommendedName>
        <fullName evidence="3">Ribbon-helix-helix protein, CopG family</fullName>
    </recommendedName>
</protein>
<dbReference type="AlphaFoldDB" id="A0A8T4L755"/>
<dbReference type="SUPFAM" id="SSF47598">
    <property type="entry name" value="Ribbon-helix-helix"/>
    <property type="match status" value="1"/>
</dbReference>
<dbReference type="InterPro" id="IPR013321">
    <property type="entry name" value="Arc_rbn_hlx_hlx"/>
</dbReference>
<dbReference type="GO" id="GO:0006355">
    <property type="term" value="P:regulation of DNA-templated transcription"/>
    <property type="evidence" value="ECO:0007669"/>
    <property type="project" value="InterPro"/>
</dbReference>
<proteinExistence type="predicted"/>
<dbReference type="InterPro" id="IPR010985">
    <property type="entry name" value="Ribbon_hlx_hlx"/>
</dbReference>
<evidence type="ECO:0000313" key="1">
    <source>
        <dbReference type="EMBL" id="MBS3063108.1"/>
    </source>
</evidence>